<comment type="caution">
    <text evidence="2">The sequence shown here is derived from an EMBL/GenBank/DDBJ whole genome shotgun (WGS) entry which is preliminary data.</text>
</comment>
<sequence length="176" mass="19447">MPDQSLICSCSAAIHIDTQGHRTECYDGRAHLDHTAYRPWMERHGLVLDHLGWLPEVVLWPRGIRDQVVSPRLLQSVGLIPGIDWDRYGPTSGALMTTPGQQPHYSGYEGLIDENDPETTPKQPLEGPETPENDQKDPIPTPNGQEGVHQPSVATRFGAEKEDRTPGRTAAGRWGG</sequence>
<organism evidence="2">
    <name type="scientific">marine sediment metagenome</name>
    <dbReference type="NCBI Taxonomy" id="412755"/>
    <lineage>
        <taxon>unclassified sequences</taxon>
        <taxon>metagenomes</taxon>
        <taxon>ecological metagenomes</taxon>
    </lineage>
</organism>
<gene>
    <name evidence="2" type="ORF">LCGC14_1818260</name>
</gene>
<reference evidence="2" key="1">
    <citation type="journal article" date="2015" name="Nature">
        <title>Complex archaea that bridge the gap between prokaryotes and eukaryotes.</title>
        <authorList>
            <person name="Spang A."/>
            <person name="Saw J.H."/>
            <person name="Jorgensen S.L."/>
            <person name="Zaremba-Niedzwiedzka K."/>
            <person name="Martijn J."/>
            <person name="Lind A.E."/>
            <person name="van Eijk R."/>
            <person name="Schleper C."/>
            <person name="Guy L."/>
            <person name="Ettema T.J."/>
        </authorList>
    </citation>
    <scope>NUCLEOTIDE SEQUENCE</scope>
</reference>
<evidence type="ECO:0000256" key="1">
    <source>
        <dbReference type="SAM" id="MobiDB-lite"/>
    </source>
</evidence>
<evidence type="ECO:0000313" key="2">
    <source>
        <dbReference type="EMBL" id="KKL99057.1"/>
    </source>
</evidence>
<name>A0A0F9JJ85_9ZZZZ</name>
<protein>
    <submittedName>
        <fullName evidence="2">Uncharacterized protein</fullName>
    </submittedName>
</protein>
<proteinExistence type="predicted"/>
<dbReference type="EMBL" id="LAZR01017764">
    <property type="protein sequence ID" value="KKL99057.1"/>
    <property type="molecule type" value="Genomic_DNA"/>
</dbReference>
<accession>A0A0F9JJ85</accession>
<dbReference type="AlphaFoldDB" id="A0A0F9JJ85"/>
<feature type="region of interest" description="Disordered" evidence="1">
    <location>
        <begin position="99"/>
        <end position="176"/>
    </location>
</feature>